<accession>F4H7K6</accession>
<dbReference type="AlphaFoldDB" id="F4H7K6"/>
<dbReference type="HOGENOM" id="CLU_034180_17_1_11"/>
<feature type="transmembrane region" description="Helical" evidence="6">
    <location>
        <begin position="78"/>
        <end position="98"/>
    </location>
</feature>
<name>F4H7K6_CELFA</name>
<keyword evidence="8" id="KW-1185">Reference proteome</keyword>
<dbReference type="STRING" id="590998.Celf_0420"/>
<sequence>MTVVDAPAPPLPRTYLVWLAGLTVGRLGDATLAFALGWAATGLGGTTAALVLASGGLPRVVLLLVGGAVADRSGARRLLVAGEAALLVLAAVLAVALARFGTPTWLLAGAAAALGTVTALCLPASGSMPRRLVPDGLLARALAVRQGSGQVVLLAAAPLGGLLVGAGGLQAVAWGAVAASAVSLCSLLVVRERADPATVDGAVRRAAPSALGVVLRTPGLGAALLLTGASAALALPVATLLVPLLGRTSGWGPGATGAVTGAVGVGSVCAALLAARPARRAGRATTLPLATGLTVSTAGIVLVAAGGSSAPAVAAVGGLVLGFGNGALAARLAPLVLGTAPRTHLARVQALVGLVQAVPVMATTAALGAVAERTTPGAALVLTAAGLAACAVWARRRFTG</sequence>
<evidence type="ECO:0000256" key="1">
    <source>
        <dbReference type="ARBA" id="ARBA00004651"/>
    </source>
</evidence>
<gene>
    <name evidence="7" type="ordered locus">Celf_0420</name>
</gene>
<dbReference type="Gene3D" id="1.20.1250.20">
    <property type="entry name" value="MFS general substrate transporter like domains"/>
    <property type="match status" value="1"/>
</dbReference>
<evidence type="ECO:0000256" key="3">
    <source>
        <dbReference type="ARBA" id="ARBA00022692"/>
    </source>
</evidence>
<keyword evidence="2" id="KW-1003">Cell membrane</keyword>
<feature type="transmembrane region" description="Helical" evidence="6">
    <location>
        <begin position="255"/>
        <end position="275"/>
    </location>
</feature>
<dbReference type="GO" id="GO:0005886">
    <property type="term" value="C:plasma membrane"/>
    <property type="evidence" value="ECO:0007669"/>
    <property type="project" value="UniProtKB-SubCell"/>
</dbReference>
<dbReference type="Proteomes" id="UP000008460">
    <property type="component" value="Chromosome"/>
</dbReference>
<proteinExistence type="predicted"/>
<feature type="transmembrane region" description="Helical" evidence="6">
    <location>
        <begin position="287"/>
        <end position="306"/>
    </location>
</feature>
<dbReference type="KEGG" id="cfi:Celf_0420"/>
<comment type="subcellular location">
    <subcellularLocation>
        <location evidence="1">Cell membrane</location>
        <topology evidence="1">Multi-pass membrane protein</topology>
    </subcellularLocation>
</comment>
<evidence type="ECO:0000256" key="5">
    <source>
        <dbReference type="ARBA" id="ARBA00023136"/>
    </source>
</evidence>
<evidence type="ECO:0000313" key="7">
    <source>
        <dbReference type="EMBL" id="AEE44563.1"/>
    </source>
</evidence>
<feature type="transmembrane region" description="Helical" evidence="6">
    <location>
        <begin position="104"/>
        <end position="126"/>
    </location>
</feature>
<keyword evidence="4 6" id="KW-1133">Transmembrane helix</keyword>
<feature type="transmembrane region" description="Helical" evidence="6">
    <location>
        <begin position="312"/>
        <end position="338"/>
    </location>
</feature>
<feature type="transmembrane region" description="Helical" evidence="6">
    <location>
        <begin position="377"/>
        <end position="394"/>
    </location>
</feature>
<organism evidence="7 8">
    <name type="scientific">Cellulomonas fimi (strain ATCC 484 / DSM 20113 / JCM 1341 / CCUG 24087 / LMG 16345 / NBRC 15513 / NCIMB 8980 / NCTC 7547 / NRS-133)</name>
    <dbReference type="NCBI Taxonomy" id="590998"/>
    <lineage>
        <taxon>Bacteria</taxon>
        <taxon>Bacillati</taxon>
        <taxon>Actinomycetota</taxon>
        <taxon>Actinomycetes</taxon>
        <taxon>Micrococcales</taxon>
        <taxon>Cellulomonadaceae</taxon>
        <taxon>Cellulomonas</taxon>
    </lineage>
</organism>
<feature type="transmembrane region" description="Helical" evidence="6">
    <location>
        <begin position="350"/>
        <end position="371"/>
    </location>
</feature>
<feature type="transmembrane region" description="Helical" evidence="6">
    <location>
        <begin position="147"/>
        <end position="166"/>
    </location>
</feature>
<dbReference type="EMBL" id="CP002666">
    <property type="protein sequence ID" value="AEE44563.1"/>
    <property type="molecule type" value="Genomic_DNA"/>
</dbReference>
<dbReference type="PANTHER" id="PTHR23513">
    <property type="entry name" value="INTEGRAL MEMBRANE EFFLUX PROTEIN-RELATED"/>
    <property type="match status" value="1"/>
</dbReference>
<protein>
    <submittedName>
        <fullName evidence="7">Major facilitator superfamily MFS_1</fullName>
    </submittedName>
</protein>
<evidence type="ECO:0000256" key="6">
    <source>
        <dbReference type="SAM" id="Phobius"/>
    </source>
</evidence>
<dbReference type="Pfam" id="PF07690">
    <property type="entry name" value="MFS_1"/>
    <property type="match status" value="1"/>
</dbReference>
<dbReference type="SUPFAM" id="SSF103473">
    <property type="entry name" value="MFS general substrate transporter"/>
    <property type="match status" value="1"/>
</dbReference>
<evidence type="ECO:0000256" key="2">
    <source>
        <dbReference type="ARBA" id="ARBA00022475"/>
    </source>
</evidence>
<feature type="transmembrane region" description="Helical" evidence="6">
    <location>
        <begin position="46"/>
        <end position="66"/>
    </location>
</feature>
<feature type="transmembrane region" description="Helical" evidence="6">
    <location>
        <begin position="172"/>
        <end position="190"/>
    </location>
</feature>
<keyword evidence="3 6" id="KW-0812">Transmembrane</keyword>
<dbReference type="GO" id="GO:0022857">
    <property type="term" value="F:transmembrane transporter activity"/>
    <property type="evidence" value="ECO:0007669"/>
    <property type="project" value="InterPro"/>
</dbReference>
<dbReference type="eggNOG" id="COG2814">
    <property type="taxonomic scope" value="Bacteria"/>
</dbReference>
<keyword evidence="5 6" id="KW-0472">Membrane</keyword>
<feature type="transmembrane region" description="Helical" evidence="6">
    <location>
        <begin position="211"/>
        <end position="235"/>
    </location>
</feature>
<dbReference type="RefSeq" id="WP_013769592.1">
    <property type="nucleotide sequence ID" value="NC_015514.1"/>
</dbReference>
<dbReference type="InterPro" id="IPR036259">
    <property type="entry name" value="MFS_trans_sf"/>
</dbReference>
<dbReference type="PANTHER" id="PTHR23513:SF6">
    <property type="entry name" value="MAJOR FACILITATOR SUPERFAMILY ASSOCIATED DOMAIN-CONTAINING PROTEIN"/>
    <property type="match status" value="1"/>
</dbReference>
<reference evidence="7 8" key="1">
    <citation type="submission" date="2011-04" db="EMBL/GenBank/DDBJ databases">
        <title>Complete sequence of Cellulomonas fimi ATCC 484.</title>
        <authorList>
            <consortium name="US DOE Joint Genome Institute"/>
            <person name="Lucas S."/>
            <person name="Han J."/>
            <person name="Lapidus A."/>
            <person name="Cheng J.-F."/>
            <person name="Goodwin L."/>
            <person name="Pitluck S."/>
            <person name="Peters L."/>
            <person name="Chertkov O."/>
            <person name="Detter J.C."/>
            <person name="Han C."/>
            <person name="Tapia R."/>
            <person name="Land M."/>
            <person name="Hauser L."/>
            <person name="Kyrpides N."/>
            <person name="Ivanova N."/>
            <person name="Ovchinnikova G."/>
            <person name="Pagani I."/>
            <person name="Mead D."/>
            <person name="Brumm P."/>
            <person name="Woyke T."/>
        </authorList>
    </citation>
    <scope>NUCLEOTIDE SEQUENCE [LARGE SCALE GENOMIC DNA]</scope>
    <source>
        <strain evidence="8">ATCC 484 / DSM 20113 / JCM 1341 / NBRC 15513 / NCIMB 8980 / NCTC 7547</strain>
    </source>
</reference>
<evidence type="ECO:0000313" key="8">
    <source>
        <dbReference type="Proteomes" id="UP000008460"/>
    </source>
</evidence>
<dbReference type="InterPro" id="IPR011701">
    <property type="entry name" value="MFS"/>
</dbReference>
<evidence type="ECO:0000256" key="4">
    <source>
        <dbReference type="ARBA" id="ARBA00022989"/>
    </source>
</evidence>